<dbReference type="InterPro" id="IPR009100">
    <property type="entry name" value="AcylCoA_DH/oxidase_NM_dom_sf"/>
</dbReference>
<dbReference type="SUPFAM" id="SSF56645">
    <property type="entry name" value="Acyl-CoA dehydrogenase NM domain-like"/>
    <property type="match status" value="1"/>
</dbReference>
<dbReference type="Pfam" id="PF02770">
    <property type="entry name" value="Acyl-CoA_dh_M"/>
    <property type="match status" value="1"/>
</dbReference>
<keyword evidence="3 6" id="KW-0285">Flavoprotein</keyword>
<evidence type="ECO:0000256" key="4">
    <source>
        <dbReference type="ARBA" id="ARBA00022827"/>
    </source>
</evidence>
<dbReference type="Pfam" id="PF02771">
    <property type="entry name" value="Acyl-CoA_dh_N"/>
    <property type="match status" value="1"/>
</dbReference>
<dbReference type="InterPro" id="IPR036250">
    <property type="entry name" value="AcylCo_DH-like_C"/>
</dbReference>
<feature type="domain" description="Acyl-CoA dehydrogenase/oxidase N-terminal" evidence="9">
    <location>
        <begin position="6"/>
        <end position="83"/>
    </location>
</feature>
<comment type="cofactor">
    <cofactor evidence="1 6">
        <name>FAD</name>
        <dbReference type="ChEBI" id="CHEBI:57692"/>
    </cofactor>
</comment>
<reference evidence="10 11" key="1">
    <citation type="submission" date="2016-10" db="EMBL/GenBank/DDBJ databases">
        <authorList>
            <person name="de Groot N.N."/>
        </authorList>
    </citation>
    <scope>NUCLEOTIDE SEQUENCE [LARGE SCALE GENOMIC DNA]</scope>
    <source>
        <strain evidence="10 11">DSM 19548</strain>
    </source>
</reference>
<evidence type="ECO:0000313" key="10">
    <source>
        <dbReference type="EMBL" id="SFC27884.1"/>
    </source>
</evidence>
<dbReference type="Gene3D" id="1.10.540.10">
    <property type="entry name" value="Acyl-CoA dehydrogenase/oxidase, N-terminal domain"/>
    <property type="match status" value="1"/>
</dbReference>
<dbReference type="PANTHER" id="PTHR43884">
    <property type="entry name" value="ACYL-COA DEHYDROGENASE"/>
    <property type="match status" value="1"/>
</dbReference>
<dbReference type="InterPro" id="IPR037069">
    <property type="entry name" value="AcylCoA_DH/ox_N_sf"/>
</dbReference>
<dbReference type="RefSeq" id="WP_093360261.1">
    <property type="nucleotide sequence ID" value="NZ_FOLG01000003.1"/>
</dbReference>
<evidence type="ECO:0000256" key="3">
    <source>
        <dbReference type="ARBA" id="ARBA00022630"/>
    </source>
</evidence>
<accession>A0A1I1HVD5</accession>
<dbReference type="Pfam" id="PF00441">
    <property type="entry name" value="Acyl-CoA_dh_1"/>
    <property type="match status" value="1"/>
</dbReference>
<dbReference type="InterPro" id="IPR006091">
    <property type="entry name" value="Acyl-CoA_Oxase/DH_mid-dom"/>
</dbReference>
<evidence type="ECO:0000256" key="2">
    <source>
        <dbReference type="ARBA" id="ARBA00009347"/>
    </source>
</evidence>
<comment type="similarity">
    <text evidence="2 6">Belongs to the acyl-CoA dehydrogenase family.</text>
</comment>
<dbReference type="InterPro" id="IPR013786">
    <property type="entry name" value="AcylCoA_DH/ox_N"/>
</dbReference>
<dbReference type="SUPFAM" id="SSF47203">
    <property type="entry name" value="Acyl-CoA dehydrogenase C-terminal domain-like"/>
    <property type="match status" value="1"/>
</dbReference>
<gene>
    <name evidence="10" type="ORF">SAMN04488094_103298</name>
</gene>
<evidence type="ECO:0000259" key="7">
    <source>
        <dbReference type="Pfam" id="PF00441"/>
    </source>
</evidence>
<evidence type="ECO:0000256" key="1">
    <source>
        <dbReference type="ARBA" id="ARBA00001974"/>
    </source>
</evidence>
<keyword evidence="5 6" id="KW-0560">Oxidoreductase</keyword>
<dbReference type="Proteomes" id="UP000198728">
    <property type="component" value="Unassembled WGS sequence"/>
</dbReference>
<keyword evidence="4 6" id="KW-0274">FAD</keyword>
<organism evidence="10 11">
    <name type="scientific">Tropicimonas isoalkanivorans</name>
    <dbReference type="NCBI Taxonomy" id="441112"/>
    <lineage>
        <taxon>Bacteria</taxon>
        <taxon>Pseudomonadati</taxon>
        <taxon>Pseudomonadota</taxon>
        <taxon>Alphaproteobacteria</taxon>
        <taxon>Rhodobacterales</taxon>
        <taxon>Roseobacteraceae</taxon>
        <taxon>Tropicimonas</taxon>
    </lineage>
</organism>
<dbReference type="GO" id="GO:0050660">
    <property type="term" value="F:flavin adenine dinucleotide binding"/>
    <property type="evidence" value="ECO:0007669"/>
    <property type="project" value="InterPro"/>
</dbReference>
<sequence>MNFEYSDEQALLSDAVTRFVSDRYGLAGVRSAAETKDGVTAANWQGMADMGLLGMPFPEQAGGFGGGPVETQIVMEAFGRGHVLDPWVGGVLLPGALLSALDPARLTELVPDVATGDLVLALAHEEDGARYVTAQVVTNARRCGNGWRLSGRKVNVLAGAAANRLFVTARTAGAEADEDGISVFEVPVDAPGLSRTAYRQYDGQTVAALTLDDVSLPDGALVGDEGEAFSALELALDTATAAICAEAVGATETMLHATVDYLKTRQQFGGPLSRFQVLQHRCAEMYVAVEQARSMALYAAVSLGLEDRDERRRAISAAKVQCAESARFAGQNAVQMHGGIGVTDELLVGHLFRRTTMIERQFGDAGHHLARLDRLGGLDNQMGE</sequence>
<dbReference type="EMBL" id="FOLG01000003">
    <property type="protein sequence ID" value="SFC27884.1"/>
    <property type="molecule type" value="Genomic_DNA"/>
</dbReference>
<keyword evidence="11" id="KW-1185">Reference proteome</keyword>
<feature type="domain" description="Acyl-CoA oxidase/dehydrogenase middle" evidence="8">
    <location>
        <begin position="126"/>
        <end position="214"/>
    </location>
</feature>
<dbReference type="PANTHER" id="PTHR43884:SF20">
    <property type="entry name" value="ACYL-COA DEHYDROGENASE FADE28"/>
    <property type="match status" value="1"/>
</dbReference>
<dbReference type="InterPro" id="IPR046373">
    <property type="entry name" value="Acyl-CoA_Oxase/DH_mid-dom_sf"/>
</dbReference>
<feature type="domain" description="Acyl-CoA dehydrogenase/oxidase C-terminal" evidence="7">
    <location>
        <begin position="235"/>
        <end position="358"/>
    </location>
</feature>
<dbReference type="GO" id="GO:0003995">
    <property type="term" value="F:acyl-CoA dehydrogenase activity"/>
    <property type="evidence" value="ECO:0007669"/>
    <property type="project" value="TreeGrafter"/>
</dbReference>
<dbReference type="STRING" id="441112.SAMN04488094_103298"/>
<dbReference type="Gene3D" id="2.40.110.10">
    <property type="entry name" value="Butyryl-CoA Dehydrogenase, subunit A, domain 2"/>
    <property type="match status" value="1"/>
</dbReference>
<dbReference type="CDD" id="cd00567">
    <property type="entry name" value="ACAD"/>
    <property type="match status" value="1"/>
</dbReference>
<name>A0A1I1HVD5_9RHOB</name>
<protein>
    <submittedName>
        <fullName evidence="10">Acyl-CoA dehydrogenase</fullName>
    </submittedName>
</protein>
<evidence type="ECO:0000313" key="11">
    <source>
        <dbReference type="Proteomes" id="UP000198728"/>
    </source>
</evidence>
<evidence type="ECO:0000256" key="6">
    <source>
        <dbReference type="RuleBase" id="RU362125"/>
    </source>
</evidence>
<evidence type="ECO:0000256" key="5">
    <source>
        <dbReference type="ARBA" id="ARBA00023002"/>
    </source>
</evidence>
<dbReference type="OrthoDB" id="7328575at2"/>
<evidence type="ECO:0000259" key="8">
    <source>
        <dbReference type="Pfam" id="PF02770"/>
    </source>
</evidence>
<dbReference type="AlphaFoldDB" id="A0A1I1HVD5"/>
<dbReference type="InterPro" id="IPR009075">
    <property type="entry name" value="AcylCo_DH/oxidase_C"/>
</dbReference>
<proteinExistence type="inferred from homology"/>
<dbReference type="Gene3D" id="1.20.140.10">
    <property type="entry name" value="Butyryl-CoA Dehydrogenase, subunit A, domain 3"/>
    <property type="match status" value="1"/>
</dbReference>
<evidence type="ECO:0000259" key="9">
    <source>
        <dbReference type="Pfam" id="PF02771"/>
    </source>
</evidence>